<dbReference type="Proteomes" id="UP000188268">
    <property type="component" value="Unassembled WGS sequence"/>
</dbReference>
<comment type="caution">
    <text evidence="2">The sequence shown here is derived from an EMBL/GenBank/DDBJ whole genome shotgun (WGS) entry which is preliminary data.</text>
</comment>
<feature type="region of interest" description="Disordered" evidence="1">
    <location>
        <begin position="1"/>
        <end position="27"/>
    </location>
</feature>
<organism evidence="2 3">
    <name type="scientific">Corchorus capsularis</name>
    <name type="common">Jute</name>
    <dbReference type="NCBI Taxonomy" id="210143"/>
    <lineage>
        <taxon>Eukaryota</taxon>
        <taxon>Viridiplantae</taxon>
        <taxon>Streptophyta</taxon>
        <taxon>Embryophyta</taxon>
        <taxon>Tracheophyta</taxon>
        <taxon>Spermatophyta</taxon>
        <taxon>Magnoliopsida</taxon>
        <taxon>eudicotyledons</taxon>
        <taxon>Gunneridae</taxon>
        <taxon>Pentapetalae</taxon>
        <taxon>rosids</taxon>
        <taxon>malvids</taxon>
        <taxon>Malvales</taxon>
        <taxon>Malvaceae</taxon>
        <taxon>Grewioideae</taxon>
        <taxon>Apeibeae</taxon>
        <taxon>Corchorus</taxon>
    </lineage>
</organism>
<accession>A0A1R3JDA3</accession>
<feature type="compositionally biased region" description="Polar residues" evidence="1">
    <location>
        <begin position="8"/>
        <end position="27"/>
    </location>
</feature>
<dbReference type="AlphaFoldDB" id="A0A1R3JDA3"/>
<protein>
    <submittedName>
        <fullName evidence="2">Uncharacterized protein</fullName>
    </submittedName>
</protein>
<dbReference type="OrthoDB" id="773993at2759"/>
<reference evidence="2 3" key="1">
    <citation type="submission" date="2013-09" db="EMBL/GenBank/DDBJ databases">
        <title>Corchorus capsularis genome sequencing.</title>
        <authorList>
            <person name="Alam M."/>
            <person name="Haque M.S."/>
            <person name="Islam M.S."/>
            <person name="Emdad E.M."/>
            <person name="Islam M.M."/>
            <person name="Ahmed B."/>
            <person name="Halim A."/>
            <person name="Hossen Q.M.M."/>
            <person name="Hossain M.Z."/>
            <person name="Ahmed R."/>
            <person name="Khan M.M."/>
            <person name="Islam R."/>
            <person name="Rashid M.M."/>
            <person name="Khan S.A."/>
            <person name="Rahman M.S."/>
            <person name="Alam M."/>
        </authorList>
    </citation>
    <scope>NUCLEOTIDE SEQUENCE [LARGE SCALE GENOMIC DNA]</scope>
    <source>
        <strain evidence="3">cv. CVL-1</strain>
        <tissue evidence="2">Whole seedling</tissue>
    </source>
</reference>
<proteinExistence type="predicted"/>
<dbReference type="PANTHER" id="PTHR36707">
    <property type="entry name" value="T20M3.17 PROTEIN"/>
    <property type="match status" value="1"/>
</dbReference>
<name>A0A1R3JDA3_COCAP</name>
<dbReference type="EMBL" id="AWWV01008149">
    <property type="protein sequence ID" value="OMO92790.1"/>
    <property type="molecule type" value="Genomic_DNA"/>
</dbReference>
<gene>
    <name evidence="2" type="ORF">CCACVL1_06749</name>
</gene>
<sequence length="161" mass="17942">MSPRKKFTTPQGTSSKSISGSELNNRNVNLPTKCRRKLVFDSGSKIFQLKQGRKGCNKNNSNGSCRNKKHPSRFRGSTDHNNSAKKVALDMNNHVVPLKVATPSTNFWDINDFASNYEDVPIETIIGLGEFDGHEGIDLDFNEAVFALDDTLCSDHQDRLV</sequence>
<dbReference type="Gramene" id="OMO92790">
    <property type="protein sequence ID" value="OMO92790"/>
    <property type="gene ID" value="CCACVL1_06749"/>
</dbReference>
<evidence type="ECO:0000313" key="2">
    <source>
        <dbReference type="EMBL" id="OMO92790.1"/>
    </source>
</evidence>
<dbReference type="PANTHER" id="PTHR36707:SF1">
    <property type="entry name" value="T20M3.17 PROTEIN"/>
    <property type="match status" value="1"/>
</dbReference>
<evidence type="ECO:0000256" key="1">
    <source>
        <dbReference type="SAM" id="MobiDB-lite"/>
    </source>
</evidence>
<feature type="region of interest" description="Disordered" evidence="1">
    <location>
        <begin position="52"/>
        <end position="81"/>
    </location>
</feature>
<keyword evidence="3" id="KW-1185">Reference proteome</keyword>
<evidence type="ECO:0000313" key="3">
    <source>
        <dbReference type="Proteomes" id="UP000188268"/>
    </source>
</evidence>